<keyword evidence="3" id="KW-1185">Reference proteome</keyword>
<evidence type="ECO:0000313" key="3">
    <source>
        <dbReference type="Proteomes" id="UP000010744"/>
    </source>
</evidence>
<feature type="transmembrane region" description="Helical" evidence="1">
    <location>
        <begin position="261"/>
        <end position="280"/>
    </location>
</feature>
<gene>
    <name evidence="2" type="primary">yrbEB</name>
    <name evidence="2" type="ORF">GORBP_116_00050</name>
</gene>
<dbReference type="PANTHER" id="PTHR30188">
    <property type="entry name" value="ABC TRANSPORTER PERMEASE PROTEIN-RELATED"/>
    <property type="match status" value="1"/>
</dbReference>
<feature type="transmembrane region" description="Helical" evidence="1">
    <location>
        <begin position="58"/>
        <end position="88"/>
    </location>
</feature>
<proteinExistence type="predicted"/>
<comment type="caution">
    <text evidence="2">The sequence shown here is derived from an EMBL/GenBank/DDBJ whole genome shotgun (WGS) entry which is preliminary data.</text>
</comment>
<keyword evidence="1" id="KW-0812">Transmembrane</keyword>
<dbReference type="EMBL" id="BAHB01000116">
    <property type="protein sequence ID" value="GAB87906.1"/>
    <property type="molecule type" value="Genomic_DNA"/>
</dbReference>
<organism evidence="2 3">
    <name type="scientific">Gordonia rubripertincta NBRC 101908</name>
    <dbReference type="NCBI Taxonomy" id="1077975"/>
    <lineage>
        <taxon>Bacteria</taxon>
        <taxon>Bacillati</taxon>
        <taxon>Actinomycetota</taxon>
        <taxon>Actinomycetes</taxon>
        <taxon>Mycobacteriales</taxon>
        <taxon>Gordoniaceae</taxon>
        <taxon>Gordonia</taxon>
    </lineage>
</organism>
<dbReference type="Proteomes" id="UP000010744">
    <property type="component" value="Unassembled WGS sequence"/>
</dbReference>
<dbReference type="Pfam" id="PF02405">
    <property type="entry name" value="MlaE"/>
    <property type="match status" value="1"/>
</dbReference>
<feature type="transmembrane region" description="Helical" evidence="1">
    <location>
        <begin position="168"/>
        <end position="197"/>
    </location>
</feature>
<evidence type="ECO:0000256" key="1">
    <source>
        <dbReference type="SAM" id="Phobius"/>
    </source>
</evidence>
<keyword evidence="1" id="KW-0472">Membrane</keyword>
<name>A0ABQ0I052_GORRU</name>
<accession>A0ABQ0I052</accession>
<dbReference type="PANTHER" id="PTHR30188:SF13">
    <property type="entry name" value="CONSERVED HYPOTHETICAL INTEGRAL MEMBRANE PROTEIN YRBE3B"/>
    <property type="match status" value="1"/>
</dbReference>
<evidence type="ECO:0000313" key="2">
    <source>
        <dbReference type="EMBL" id="GAB87906.1"/>
    </source>
</evidence>
<feature type="transmembrane region" description="Helical" evidence="1">
    <location>
        <begin position="218"/>
        <end position="241"/>
    </location>
</feature>
<protein>
    <submittedName>
        <fullName evidence="2">YrbE family protein</fullName>
    </submittedName>
</protein>
<reference evidence="2 3" key="1">
    <citation type="submission" date="2012-08" db="EMBL/GenBank/DDBJ databases">
        <title>Whole genome shotgun sequence of Gordonia rubripertincta NBRC 101908.</title>
        <authorList>
            <person name="Takarada H."/>
            <person name="Hosoyama A."/>
            <person name="Tsuchikane K."/>
            <person name="Katsumata H."/>
            <person name="Baba S."/>
            <person name="Ohji S."/>
            <person name="Yamazaki S."/>
            <person name="Fujita N."/>
        </authorList>
    </citation>
    <scope>NUCLEOTIDE SEQUENCE [LARGE SCALE GENOMIC DNA]</scope>
    <source>
        <strain evidence="2 3">NBRC 101908</strain>
    </source>
</reference>
<sequence length="288" mass="29992">MTSTQMPTEPSRRLTDRLDAGKALKPAESFGEKLAFYGVALRAVPKAMTHYRRETLRLLAEVSLGAGALAIIGGTVVIIGFLTAAAGYEVGQQGSSSLGRVGVEAMSGFISAFFNTREAIPVIAGVALTATVGSGFTAQLGAMRVSEEIDALEVMSVQSLPYLVSTRIAAGLAAVVPLYAIALFTGYAATKFVSVFLSDQSPGTYDHYFQLFLQPGDIAISLLKVIVMAVAVMAVHCYYGYNASGGPAGVGVAVGHAVRTSLIIIMMVDFIVGIALYGGVHATVRVSG</sequence>
<dbReference type="InterPro" id="IPR030802">
    <property type="entry name" value="Permease_MalE"/>
</dbReference>
<keyword evidence="1" id="KW-1133">Transmembrane helix</keyword>